<organism evidence="1 2">
    <name type="scientific">Nematocida ausubeli (strain ATCC PRA-371 / ERTm2)</name>
    <name type="common">Nematode killer fungus</name>
    <dbReference type="NCBI Taxonomy" id="1913371"/>
    <lineage>
        <taxon>Eukaryota</taxon>
        <taxon>Fungi</taxon>
        <taxon>Fungi incertae sedis</taxon>
        <taxon>Microsporidia</taxon>
        <taxon>Nematocida</taxon>
    </lineage>
</organism>
<evidence type="ECO:0000313" key="2">
    <source>
        <dbReference type="Proteomes" id="UP000054524"/>
    </source>
</evidence>
<dbReference type="Proteomes" id="UP000054524">
    <property type="component" value="Unassembled WGS sequence"/>
</dbReference>
<dbReference type="GeneID" id="77676076"/>
<evidence type="ECO:0000313" key="1">
    <source>
        <dbReference type="EMBL" id="KFG25991.1"/>
    </source>
</evidence>
<dbReference type="EMBL" id="AKIJ01000003">
    <property type="protein sequence ID" value="KFG25991.1"/>
    <property type="molecule type" value="Genomic_DNA"/>
</dbReference>
<proteinExistence type="predicted"/>
<name>A0A086J1H3_NEMA1</name>
<dbReference type="AlphaFoldDB" id="A0A086J1H3"/>
<sequence>MNFPEEQNVQHMNITTKRIFIEECKKFLMSSLLHIKETKWDKDLFSSRVRAWASVSGLMDTSNQKTDLCESFLFWEYITETLESISLYSPEEVEQAKENISILIHSIHDVPVTASALFYLTRIMKLDQEGSTSLSGQLHPLVSEMTRLYDDITQFA</sequence>
<dbReference type="RefSeq" id="XP_052904546.1">
    <property type="nucleotide sequence ID" value="XM_053048741.1"/>
</dbReference>
<gene>
    <name evidence="1" type="ORF">NESG_01103</name>
</gene>
<comment type="caution">
    <text evidence="1">The sequence shown here is derived from an EMBL/GenBank/DDBJ whole genome shotgun (WGS) entry which is preliminary data.</text>
</comment>
<reference evidence="1 2" key="1">
    <citation type="journal article" date="2014" name="Genome Announc.">
        <title>Genome Sequence of the Microsporidian Species Nematocida sp1 Strain ERTm6 (ATCC PRA-372).</title>
        <authorList>
            <person name="Bakowski M.A."/>
            <person name="Priest M."/>
            <person name="Young S."/>
            <person name="Cuomo C.A."/>
            <person name="Troemel E.R."/>
        </authorList>
    </citation>
    <scope>NUCLEOTIDE SEQUENCE [LARGE SCALE GENOMIC DNA]</scope>
    <source>
        <strain evidence="1 2">ERTm6</strain>
    </source>
</reference>
<accession>A0A086J1H3</accession>
<keyword evidence="2" id="KW-1185">Reference proteome</keyword>
<dbReference type="OrthoDB" id="2186894at2759"/>
<protein>
    <submittedName>
        <fullName evidence="1">Uncharacterized protein</fullName>
    </submittedName>
</protein>
<dbReference type="HOGENOM" id="CLU_1687096_0_0_1"/>